<dbReference type="GO" id="GO:0016787">
    <property type="term" value="F:hydrolase activity"/>
    <property type="evidence" value="ECO:0007669"/>
    <property type="project" value="UniProtKB-KW"/>
</dbReference>
<keyword evidence="2" id="KW-0858">Xylan degradation</keyword>
<proteinExistence type="inferred from homology"/>
<name>A0ABP8FMI0_9BACT</name>
<dbReference type="PANTHER" id="PTHR43772">
    <property type="entry name" value="ENDO-1,4-BETA-XYLANASE"/>
    <property type="match status" value="1"/>
</dbReference>
<reference evidence="8" key="1">
    <citation type="journal article" date="2019" name="Int. J. Syst. Evol. Microbiol.">
        <title>The Global Catalogue of Microorganisms (GCM) 10K type strain sequencing project: providing services to taxonomists for standard genome sequencing and annotation.</title>
        <authorList>
            <consortium name="The Broad Institute Genomics Platform"/>
            <consortium name="The Broad Institute Genome Sequencing Center for Infectious Disease"/>
            <person name="Wu L."/>
            <person name="Ma J."/>
        </authorList>
    </citation>
    <scope>NUCLEOTIDE SEQUENCE [LARGE SCALE GENOMIC DNA]</scope>
    <source>
        <strain evidence="8">JCM 17664</strain>
    </source>
</reference>
<dbReference type="PROSITE" id="PS51257">
    <property type="entry name" value="PROKAR_LIPOPROTEIN"/>
    <property type="match status" value="1"/>
</dbReference>
<protein>
    <submittedName>
        <fullName evidence="7">Glycoside hydrolase family 43 protein</fullName>
    </submittedName>
</protein>
<dbReference type="Gene3D" id="2.115.10.20">
    <property type="entry name" value="Glycosyl hydrolase domain, family 43"/>
    <property type="match status" value="1"/>
</dbReference>
<keyword evidence="4" id="KW-0119">Carbohydrate metabolism</keyword>
<dbReference type="Proteomes" id="UP001501207">
    <property type="component" value="Unassembled WGS sequence"/>
</dbReference>
<evidence type="ECO:0000256" key="4">
    <source>
        <dbReference type="ARBA" id="ARBA00023277"/>
    </source>
</evidence>
<comment type="similarity">
    <text evidence="1 6">Belongs to the glycosyl hydrolase 43 family.</text>
</comment>
<dbReference type="InterPro" id="IPR052176">
    <property type="entry name" value="Glycosyl_Hydrlase_43_Enz"/>
</dbReference>
<evidence type="ECO:0000256" key="1">
    <source>
        <dbReference type="ARBA" id="ARBA00009865"/>
    </source>
</evidence>
<gene>
    <name evidence="7" type="ORF">GCM10023143_13170</name>
</gene>
<keyword evidence="8" id="KW-1185">Reference proteome</keyword>
<evidence type="ECO:0000313" key="8">
    <source>
        <dbReference type="Proteomes" id="UP001501207"/>
    </source>
</evidence>
<dbReference type="CDD" id="cd08991">
    <property type="entry name" value="GH43_HoAraf43-like"/>
    <property type="match status" value="1"/>
</dbReference>
<dbReference type="InterPro" id="IPR023296">
    <property type="entry name" value="Glyco_hydro_beta-prop_sf"/>
</dbReference>
<dbReference type="InterPro" id="IPR006710">
    <property type="entry name" value="Glyco_hydro_43"/>
</dbReference>
<sequence>MKILLAALLPAFLACKHNDASTDTGGPVKDSAGTHILLADPTIFYDSGTYYLYGTGGNTRGFLVYTSSDMQTWNGPAGVKDGYALVSGDAYGTQGFWAPQVFKYGGKFYMAYTADEHIAIAESSSPLGPFRQKTLKPVSGPGKQIDPFVFMDEDGKKYLYHVRLQQGNRLFVARLKDDLSDILPETAKECITATDPWENTAHAPWPVTEGPTLLKHRGLYYLFYSANDFRNIDYAVGYATAPTPFGPWQKSADNPIISRHNTGHNGTGHGDFVRDTAGRLFYVLHTHRSDSAVSPRMTALIEAAFREDGGAADVMTVDAGSFRYLFSPEK</sequence>
<evidence type="ECO:0000313" key="7">
    <source>
        <dbReference type="EMBL" id="GAA4306963.1"/>
    </source>
</evidence>
<dbReference type="PANTHER" id="PTHR43772:SF2">
    <property type="entry name" value="PUTATIVE (AFU_ORTHOLOGUE AFUA_2G04480)-RELATED"/>
    <property type="match status" value="1"/>
</dbReference>
<keyword evidence="5 6" id="KW-0326">Glycosidase</keyword>
<keyword evidence="3 6" id="KW-0378">Hydrolase</keyword>
<dbReference type="Pfam" id="PF04616">
    <property type="entry name" value="Glyco_hydro_43"/>
    <property type="match status" value="1"/>
</dbReference>
<keyword evidence="2" id="KW-0624">Polysaccharide degradation</keyword>
<comment type="caution">
    <text evidence="7">The sequence shown here is derived from an EMBL/GenBank/DDBJ whole genome shotgun (WGS) entry which is preliminary data.</text>
</comment>
<evidence type="ECO:0000256" key="3">
    <source>
        <dbReference type="ARBA" id="ARBA00022801"/>
    </source>
</evidence>
<evidence type="ECO:0000256" key="6">
    <source>
        <dbReference type="RuleBase" id="RU361187"/>
    </source>
</evidence>
<dbReference type="SUPFAM" id="SSF75005">
    <property type="entry name" value="Arabinanase/levansucrase/invertase"/>
    <property type="match status" value="1"/>
</dbReference>
<dbReference type="EMBL" id="BAABFN010000002">
    <property type="protein sequence ID" value="GAA4306963.1"/>
    <property type="molecule type" value="Genomic_DNA"/>
</dbReference>
<evidence type="ECO:0000256" key="5">
    <source>
        <dbReference type="ARBA" id="ARBA00023295"/>
    </source>
</evidence>
<dbReference type="RefSeq" id="WP_344977365.1">
    <property type="nucleotide sequence ID" value="NZ_BAABFN010000002.1"/>
</dbReference>
<accession>A0ABP8FMI0</accession>
<organism evidence="7 8">
    <name type="scientific">Compostibacter hankyongensis</name>
    <dbReference type="NCBI Taxonomy" id="1007089"/>
    <lineage>
        <taxon>Bacteria</taxon>
        <taxon>Pseudomonadati</taxon>
        <taxon>Bacteroidota</taxon>
        <taxon>Chitinophagia</taxon>
        <taxon>Chitinophagales</taxon>
        <taxon>Chitinophagaceae</taxon>
        <taxon>Compostibacter</taxon>
    </lineage>
</organism>
<evidence type="ECO:0000256" key="2">
    <source>
        <dbReference type="ARBA" id="ARBA00022651"/>
    </source>
</evidence>